<dbReference type="NCBIfam" id="TIGR04183">
    <property type="entry name" value="Por_Secre_tail"/>
    <property type="match status" value="1"/>
</dbReference>
<keyword evidence="1" id="KW-0732">Signal</keyword>
<feature type="signal peptide" evidence="1">
    <location>
        <begin position="1"/>
        <end position="19"/>
    </location>
</feature>
<name>A0A2P8D5F9_9BACT</name>
<proteinExistence type="predicted"/>
<dbReference type="EMBL" id="PYGD01000003">
    <property type="protein sequence ID" value="PSK92453.1"/>
    <property type="molecule type" value="Genomic_DNA"/>
</dbReference>
<protein>
    <submittedName>
        <fullName evidence="2">Putative secreted protein (Por secretion system target)</fullName>
    </submittedName>
</protein>
<dbReference type="OrthoDB" id="9809277at2"/>
<dbReference type="AlphaFoldDB" id="A0A2P8D5F9"/>
<evidence type="ECO:0000313" key="2">
    <source>
        <dbReference type="EMBL" id="PSK92453.1"/>
    </source>
</evidence>
<keyword evidence="3" id="KW-1185">Reference proteome</keyword>
<reference evidence="2 3" key="1">
    <citation type="submission" date="2018-03" db="EMBL/GenBank/DDBJ databases">
        <title>Genomic Encyclopedia of Type Strains, Phase III (KMG-III): the genomes of soil and plant-associated and newly described type strains.</title>
        <authorList>
            <person name="Whitman W."/>
        </authorList>
    </citation>
    <scope>NUCLEOTIDE SEQUENCE [LARGE SCALE GENOMIC DNA]</scope>
    <source>
        <strain evidence="2 3">CGMCC 1.12700</strain>
    </source>
</reference>
<sequence length="309" mass="34947">MKKLLCFLPAVFLVAALQAQTYIPFPTSNTIWREQFCRTATDPYTTHNYGLTNSDTLINNLTYHKLYLSADTIFQVAEWIGSIREDSFKRVYYRPAGQVTGGSESDKLLYDFSLQLGDTLPANAHNGLNNWMVTMRVTQVDSININGTYHRRITFDWPRTSWVEGVGNNIRGLLYYSGTWPNNGQWNDLICLGREGSWVLHNTNSTAPPFAPLPACNQDLVGIRSHELPLGAITFHPLPLVTTSSVYLTGEGRLHTMEIYDITGRKIKTCTAAANGRVILYRDDYKPGIYLYRLYNDKGQRASGKFVVQ</sequence>
<accession>A0A2P8D5F9</accession>
<feature type="chain" id="PRO_5015162789" evidence="1">
    <location>
        <begin position="20"/>
        <end position="309"/>
    </location>
</feature>
<dbReference type="RefSeq" id="WP_106522646.1">
    <property type="nucleotide sequence ID" value="NZ_PYGD01000003.1"/>
</dbReference>
<dbReference type="Proteomes" id="UP000240572">
    <property type="component" value="Unassembled WGS sequence"/>
</dbReference>
<comment type="caution">
    <text evidence="2">The sequence shown here is derived from an EMBL/GenBank/DDBJ whole genome shotgun (WGS) entry which is preliminary data.</text>
</comment>
<organism evidence="2 3">
    <name type="scientific">Taibaiella chishuiensis</name>
    <dbReference type="NCBI Taxonomy" id="1434707"/>
    <lineage>
        <taxon>Bacteria</taxon>
        <taxon>Pseudomonadati</taxon>
        <taxon>Bacteroidota</taxon>
        <taxon>Chitinophagia</taxon>
        <taxon>Chitinophagales</taxon>
        <taxon>Chitinophagaceae</taxon>
        <taxon>Taibaiella</taxon>
    </lineage>
</organism>
<gene>
    <name evidence="2" type="ORF">B0I18_10330</name>
</gene>
<dbReference type="InterPro" id="IPR026444">
    <property type="entry name" value="Secre_tail"/>
</dbReference>
<evidence type="ECO:0000256" key="1">
    <source>
        <dbReference type="SAM" id="SignalP"/>
    </source>
</evidence>
<evidence type="ECO:0000313" key="3">
    <source>
        <dbReference type="Proteomes" id="UP000240572"/>
    </source>
</evidence>